<keyword evidence="5" id="KW-1185">Reference proteome</keyword>
<dbReference type="InterPro" id="IPR014790">
    <property type="entry name" value="MutL_C"/>
</dbReference>
<protein>
    <recommendedName>
        <fullName evidence="3">MutL C-terminal dimerisation domain-containing protein</fullName>
    </recommendedName>
</protein>
<dbReference type="Pfam" id="PF13589">
    <property type="entry name" value="HATPase_c_3"/>
    <property type="match status" value="1"/>
</dbReference>
<feature type="domain" description="MutL C-terminal dimerisation" evidence="3">
    <location>
        <begin position="667"/>
        <end position="885"/>
    </location>
</feature>
<dbReference type="Gene3D" id="3.30.565.10">
    <property type="entry name" value="Histidine kinase-like ATPase, C-terminal domain"/>
    <property type="match status" value="1"/>
</dbReference>
<dbReference type="InterPro" id="IPR038973">
    <property type="entry name" value="MutL/Mlh/Pms-like"/>
</dbReference>
<feature type="compositionally biased region" description="Basic and acidic residues" evidence="2">
    <location>
        <begin position="395"/>
        <end position="409"/>
    </location>
</feature>
<dbReference type="STRING" id="50376.A0A517LKW0"/>
<dbReference type="GO" id="GO:0032300">
    <property type="term" value="C:mismatch repair complex"/>
    <property type="evidence" value="ECO:0007669"/>
    <property type="project" value="InterPro"/>
</dbReference>
<gene>
    <name evidence="4" type="ORF">FKW77_001784</name>
</gene>
<dbReference type="AlphaFoldDB" id="A0A517LKW0"/>
<dbReference type="OrthoDB" id="429932at2759"/>
<evidence type="ECO:0000256" key="2">
    <source>
        <dbReference type="SAM" id="MobiDB-lite"/>
    </source>
</evidence>
<comment type="similarity">
    <text evidence="1">Belongs to the DNA mismatch repair MutL/HexB family.</text>
</comment>
<sequence>MSVLPPPSRADAHQAEVGSAIVALPPDVIAQIKSSATITTLTSTILGLVRNSLDAQATSITVHVDFQRGGCIVEDDGLGISPSEFGEHGGLGKAYPRLVPAPASYRLDCRNHGTKVSVRDLFGNMPVRVKQRHLVSEDKSEQDRLWLSLTQSIVSLVIASERAAALKLHNSGTTKSLTLFAPRVRNSLELGPGLPDKLQKALSTLQQAGMISPGNMSAWIPASASSRTITIKGGICLEPAPSKSTQFLSLGTNPLPRSRHNELYDHINRLFSRSRFGIAEDEPLSEQEKSRRQRDGRYKQDGLTTKQLLAEKGVDRWPMFVLTISFKDNVLRHGHHTLDSDNKLAAVVAVLDALVNGWLVSNHFRPHKQKAIEKDSLFQVSDQSTARGLLAQDTHPTERDRALAHREQRPTLQQRLTSQARPYTGVSSMNELSRIKSANRSLLEKGRPYTPGTKRSQTAPDIVPSSKRRTPGHSTERVKPSSDKLAYVCELSRNDLQLIAAAKERPSLHANQENYEEPLEMMQDEVINWTDPITNQNHRINSRTGAIIAPRPRKDLSHSRGSCLADRENQSLYARPLRMSARAETTKNPGEEEWLGSVLKNWQNPVFRCAEQRIQQASLHVSGQEAGAVMDRRFNFTTRAEMDQAFKEVSHLNASQITKEALANAKVISQVDKKFILVTLTAGGEIKTSSQSALRTMLVVVDQHAADERVKVEQLLQELSRPPSKTGTTYKNSLGHTPGIRTWLLAKPPTFRISAKEIEHFETHATRFAEWGILYDLPQSTKEIREDKESDIIVRCLPPVIAERCRLDPKLLINLLRGELWKLVDYSSSSSSVYTIPTTSSTIVEGHGERSEHDWLMSMGSLPQGILDMVNSRACRSAIMFNDALSKSDCENLIRELAKCTFPFMCAHGRPSMVPLLDLGSVRNGDGVVLGSGKVGEKRKSGFAGAFGRWKRGQEA</sequence>
<reference evidence="4 5" key="1">
    <citation type="submission" date="2019-07" db="EMBL/GenBank/DDBJ databases">
        <title>Finished genome of Venturia effusa.</title>
        <authorList>
            <person name="Young C.A."/>
            <person name="Cox M.P."/>
            <person name="Ganley A.R.D."/>
            <person name="David W.J."/>
        </authorList>
    </citation>
    <scope>NUCLEOTIDE SEQUENCE [LARGE SCALE GENOMIC DNA]</scope>
    <source>
        <strain evidence="5">albino</strain>
    </source>
</reference>
<evidence type="ECO:0000313" key="4">
    <source>
        <dbReference type="EMBL" id="QDS76278.1"/>
    </source>
</evidence>
<feature type="region of interest" description="Disordered" evidence="2">
    <location>
        <begin position="390"/>
        <end position="412"/>
    </location>
</feature>
<dbReference type="GO" id="GO:0016887">
    <property type="term" value="F:ATP hydrolysis activity"/>
    <property type="evidence" value="ECO:0007669"/>
    <property type="project" value="InterPro"/>
</dbReference>
<dbReference type="GO" id="GO:0005524">
    <property type="term" value="F:ATP binding"/>
    <property type="evidence" value="ECO:0007669"/>
    <property type="project" value="InterPro"/>
</dbReference>
<feature type="compositionally biased region" description="Polar residues" evidence="2">
    <location>
        <begin position="430"/>
        <end position="440"/>
    </location>
</feature>
<dbReference type="GO" id="GO:0006298">
    <property type="term" value="P:mismatch repair"/>
    <property type="evidence" value="ECO:0007669"/>
    <property type="project" value="InterPro"/>
</dbReference>
<dbReference type="EMBL" id="CP042199">
    <property type="protein sequence ID" value="QDS76278.1"/>
    <property type="molecule type" value="Genomic_DNA"/>
</dbReference>
<dbReference type="PANTHER" id="PTHR10073">
    <property type="entry name" value="DNA MISMATCH REPAIR PROTEIN MLH, PMS, MUTL"/>
    <property type="match status" value="1"/>
</dbReference>
<dbReference type="Gene3D" id="3.30.1540.20">
    <property type="entry name" value="MutL, C-terminal domain, dimerisation subdomain"/>
    <property type="match status" value="1"/>
</dbReference>
<dbReference type="SMART" id="SM00853">
    <property type="entry name" value="MutL_C"/>
    <property type="match status" value="1"/>
</dbReference>
<dbReference type="InterPro" id="IPR042120">
    <property type="entry name" value="MutL_C_dimsub"/>
</dbReference>
<dbReference type="GO" id="GO:0140664">
    <property type="term" value="F:ATP-dependent DNA damage sensor activity"/>
    <property type="evidence" value="ECO:0007669"/>
    <property type="project" value="InterPro"/>
</dbReference>
<dbReference type="InterPro" id="IPR037198">
    <property type="entry name" value="MutL_C_sf"/>
</dbReference>
<dbReference type="Proteomes" id="UP000316270">
    <property type="component" value="Chromosome 15"/>
</dbReference>
<evidence type="ECO:0000313" key="5">
    <source>
        <dbReference type="Proteomes" id="UP000316270"/>
    </source>
</evidence>
<dbReference type="InterPro" id="IPR036890">
    <property type="entry name" value="HATPase_C_sf"/>
</dbReference>
<proteinExistence type="inferred from homology"/>
<evidence type="ECO:0000256" key="1">
    <source>
        <dbReference type="ARBA" id="ARBA00006082"/>
    </source>
</evidence>
<dbReference type="SUPFAM" id="SSF118116">
    <property type="entry name" value="DNA mismatch repair protein MutL"/>
    <property type="match status" value="2"/>
</dbReference>
<evidence type="ECO:0000259" key="3">
    <source>
        <dbReference type="SMART" id="SM00853"/>
    </source>
</evidence>
<organism evidence="4 5">
    <name type="scientific">Venturia effusa</name>
    <dbReference type="NCBI Taxonomy" id="50376"/>
    <lineage>
        <taxon>Eukaryota</taxon>
        <taxon>Fungi</taxon>
        <taxon>Dikarya</taxon>
        <taxon>Ascomycota</taxon>
        <taxon>Pezizomycotina</taxon>
        <taxon>Dothideomycetes</taxon>
        <taxon>Pleosporomycetidae</taxon>
        <taxon>Venturiales</taxon>
        <taxon>Venturiaceae</taxon>
        <taxon>Venturia</taxon>
    </lineage>
</organism>
<dbReference type="PANTHER" id="PTHR10073:SF47">
    <property type="entry name" value="DNA MISMATCH REPAIR PROTEIN MLH3"/>
    <property type="match status" value="1"/>
</dbReference>
<accession>A0A517LKW0</accession>
<feature type="region of interest" description="Disordered" evidence="2">
    <location>
        <begin position="430"/>
        <end position="481"/>
    </location>
</feature>
<dbReference type="SUPFAM" id="SSF55874">
    <property type="entry name" value="ATPase domain of HSP90 chaperone/DNA topoisomerase II/histidine kinase"/>
    <property type="match status" value="1"/>
</dbReference>
<name>A0A517LKW0_9PEZI</name>